<proteinExistence type="predicted"/>
<evidence type="ECO:0000313" key="1">
    <source>
        <dbReference type="EMBL" id="ONI35827.1"/>
    </source>
</evidence>
<accession>A0A251RIN9</accession>
<protein>
    <submittedName>
        <fullName evidence="1">Uncharacterized protein</fullName>
    </submittedName>
</protein>
<gene>
    <name evidence="1" type="ORF">PRUPE_1G556100</name>
</gene>
<name>A0A251RIN9_PRUPE</name>
<dbReference type="AlphaFoldDB" id="A0A251RIN9"/>
<reference evidence="1 2" key="1">
    <citation type="journal article" date="2013" name="Nat. Genet.">
        <title>The high-quality draft genome of peach (Prunus persica) identifies unique patterns of genetic diversity, domestication and genome evolution.</title>
        <authorList>
            <consortium name="International Peach Genome Initiative"/>
            <person name="Verde I."/>
            <person name="Abbott A.G."/>
            <person name="Scalabrin S."/>
            <person name="Jung S."/>
            <person name="Shu S."/>
            <person name="Marroni F."/>
            <person name="Zhebentyayeva T."/>
            <person name="Dettori M.T."/>
            <person name="Grimwood J."/>
            <person name="Cattonaro F."/>
            <person name="Zuccolo A."/>
            <person name="Rossini L."/>
            <person name="Jenkins J."/>
            <person name="Vendramin E."/>
            <person name="Meisel L.A."/>
            <person name="Decroocq V."/>
            <person name="Sosinski B."/>
            <person name="Prochnik S."/>
            <person name="Mitros T."/>
            <person name="Policriti A."/>
            <person name="Cipriani G."/>
            <person name="Dondini L."/>
            <person name="Ficklin S."/>
            <person name="Goodstein D.M."/>
            <person name="Xuan P."/>
            <person name="Del Fabbro C."/>
            <person name="Aramini V."/>
            <person name="Copetti D."/>
            <person name="Gonzalez S."/>
            <person name="Horner D.S."/>
            <person name="Falchi R."/>
            <person name="Lucas S."/>
            <person name="Mica E."/>
            <person name="Maldonado J."/>
            <person name="Lazzari B."/>
            <person name="Bielenberg D."/>
            <person name="Pirona R."/>
            <person name="Miculan M."/>
            <person name="Barakat A."/>
            <person name="Testolin R."/>
            <person name="Stella A."/>
            <person name="Tartarini S."/>
            <person name="Tonutti P."/>
            <person name="Arus P."/>
            <person name="Orellana A."/>
            <person name="Wells C."/>
            <person name="Main D."/>
            <person name="Vizzotto G."/>
            <person name="Silva H."/>
            <person name="Salamini F."/>
            <person name="Schmutz J."/>
            <person name="Morgante M."/>
            <person name="Rokhsar D.S."/>
        </authorList>
    </citation>
    <scope>NUCLEOTIDE SEQUENCE [LARGE SCALE GENOMIC DNA]</scope>
    <source>
        <strain evidence="2">cv. Nemared</strain>
    </source>
</reference>
<dbReference type="Proteomes" id="UP000006882">
    <property type="component" value="Chromosome G1"/>
</dbReference>
<dbReference type="EMBL" id="CM007651">
    <property type="protein sequence ID" value="ONI35827.1"/>
    <property type="molecule type" value="Genomic_DNA"/>
</dbReference>
<evidence type="ECO:0000313" key="2">
    <source>
        <dbReference type="Proteomes" id="UP000006882"/>
    </source>
</evidence>
<keyword evidence="2" id="KW-1185">Reference proteome</keyword>
<dbReference type="Gramene" id="ONI35827">
    <property type="protein sequence ID" value="ONI35827"/>
    <property type="gene ID" value="PRUPE_1G556100"/>
</dbReference>
<organism evidence="1 2">
    <name type="scientific">Prunus persica</name>
    <name type="common">Peach</name>
    <name type="synonym">Amygdalus persica</name>
    <dbReference type="NCBI Taxonomy" id="3760"/>
    <lineage>
        <taxon>Eukaryota</taxon>
        <taxon>Viridiplantae</taxon>
        <taxon>Streptophyta</taxon>
        <taxon>Embryophyta</taxon>
        <taxon>Tracheophyta</taxon>
        <taxon>Spermatophyta</taxon>
        <taxon>Magnoliopsida</taxon>
        <taxon>eudicotyledons</taxon>
        <taxon>Gunneridae</taxon>
        <taxon>Pentapetalae</taxon>
        <taxon>rosids</taxon>
        <taxon>fabids</taxon>
        <taxon>Rosales</taxon>
        <taxon>Rosaceae</taxon>
        <taxon>Amygdaloideae</taxon>
        <taxon>Amygdaleae</taxon>
        <taxon>Prunus</taxon>
    </lineage>
</organism>
<sequence>MNGRKCFYPFRSAFSIFKSTPKRALNVLKPELPNVQNFLSQFSGDPSILLKYSLTLMLFLDRLTFERVNLQFSLYSLLHALQTFVELSYEQVFTYIEIKTSNIYCQI</sequence>